<proteinExistence type="predicted"/>
<organism evidence="1 2">
    <name type="scientific">Haloferula luteola</name>
    <dbReference type="NCBI Taxonomy" id="595692"/>
    <lineage>
        <taxon>Bacteria</taxon>
        <taxon>Pseudomonadati</taxon>
        <taxon>Verrucomicrobiota</taxon>
        <taxon>Verrucomicrobiia</taxon>
        <taxon>Verrucomicrobiales</taxon>
        <taxon>Verrucomicrobiaceae</taxon>
        <taxon>Haloferula</taxon>
    </lineage>
</organism>
<evidence type="ECO:0008006" key="3">
    <source>
        <dbReference type="Google" id="ProtNLM"/>
    </source>
</evidence>
<dbReference type="RefSeq" id="WP_184017621.1">
    <property type="nucleotide sequence ID" value="NZ_JACHFD010000006.1"/>
</dbReference>
<accession>A0A840V205</accession>
<protein>
    <recommendedName>
        <fullName evidence="3">Transposase</fullName>
    </recommendedName>
</protein>
<reference evidence="1 2" key="1">
    <citation type="submission" date="2020-08" db="EMBL/GenBank/DDBJ databases">
        <title>Genomic Encyclopedia of Type Strains, Phase IV (KMG-IV): sequencing the most valuable type-strain genomes for metagenomic binning, comparative biology and taxonomic classification.</title>
        <authorList>
            <person name="Goeker M."/>
        </authorList>
    </citation>
    <scope>NUCLEOTIDE SEQUENCE [LARGE SCALE GENOMIC DNA]</scope>
    <source>
        <strain evidence="1 2">YC6886</strain>
    </source>
</reference>
<dbReference type="AlphaFoldDB" id="A0A840V205"/>
<gene>
    <name evidence="1" type="ORF">HNR46_001689</name>
</gene>
<evidence type="ECO:0000313" key="1">
    <source>
        <dbReference type="EMBL" id="MBB5351453.1"/>
    </source>
</evidence>
<dbReference type="Proteomes" id="UP000557717">
    <property type="component" value="Unassembled WGS sequence"/>
</dbReference>
<evidence type="ECO:0000313" key="2">
    <source>
        <dbReference type="Proteomes" id="UP000557717"/>
    </source>
</evidence>
<comment type="caution">
    <text evidence="1">The sequence shown here is derived from an EMBL/GenBank/DDBJ whole genome shotgun (WGS) entry which is preliminary data.</text>
</comment>
<name>A0A840V205_9BACT</name>
<keyword evidence="2" id="KW-1185">Reference proteome</keyword>
<dbReference type="EMBL" id="JACHFD010000006">
    <property type="protein sequence ID" value="MBB5351453.1"/>
    <property type="molecule type" value="Genomic_DNA"/>
</dbReference>
<sequence>MKRKRGAQSVEVKAWVVLEARKQLKPGRQIAQDEGIHPVLVSQWKVGLEVRMPEGCASGTAVGDEASKAERDCERLACKIGQLVSERCDELLDLFSVRFG</sequence>